<evidence type="ECO:0000313" key="2">
    <source>
        <dbReference type="EMBL" id="MBA8988854.1"/>
    </source>
</evidence>
<evidence type="ECO:0000256" key="1">
    <source>
        <dbReference type="SAM" id="MobiDB-lite"/>
    </source>
</evidence>
<gene>
    <name evidence="2" type="ORF">FHW23_000086</name>
</gene>
<proteinExistence type="predicted"/>
<dbReference type="Proteomes" id="UP000590225">
    <property type="component" value="Unassembled WGS sequence"/>
</dbReference>
<accession>A0AAW3T0Z1</accession>
<protein>
    <submittedName>
        <fullName evidence="2">Uncharacterized protein</fullName>
    </submittedName>
</protein>
<reference evidence="2 3" key="1">
    <citation type="submission" date="2020-07" db="EMBL/GenBank/DDBJ databases">
        <title>Above-ground endophytic microbial communities from plants in different locations in the United States.</title>
        <authorList>
            <person name="Frank C."/>
        </authorList>
    </citation>
    <scope>NUCLEOTIDE SEQUENCE [LARGE SCALE GENOMIC DNA]</scope>
    <source>
        <strain evidence="2 3">WPL5_2</strain>
    </source>
</reference>
<sequence length="40" mass="4549">MGAFRRSREDDGTAEEHYRLTHPESAPHCPVSVRYAKYAG</sequence>
<organism evidence="2 3">
    <name type="scientific">Curtobacterium pusillum</name>
    <dbReference type="NCBI Taxonomy" id="69373"/>
    <lineage>
        <taxon>Bacteria</taxon>
        <taxon>Bacillati</taxon>
        <taxon>Actinomycetota</taxon>
        <taxon>Actinomycetes</taxon>
        <taxon>Micrococcales</taxon>
        <taxon>Microbacteriaceae</taxon>
        <taxon>Curtobacterium</taxon>
    </lineage>
</organism>
<dbReference type="EMBL" id="JACGXP010000001">
    <property type="protein sequence ID" value="MBA8988854.1"/>
    <property type="molecule type" value="Genomic_DNA"/>
</dbReference>
<feature type="compositionally biased region" description="Basic and acidic residues" evidence="1">
    <location>
        <begin position="1"/>
        <end position="22"/>
    </location>
</feature>
<name>A0AAW3T0Z1_9MICO</name>
<feature type="region of interest" description="Disordered" evidence="1">
    <location>
        <begin position="1"/>
        <end position="26"/>
    </location>
</feature>
<comment type="caution">
    <text evidence="2">The sequence shown here is derived from an EMBL/GenBank/DDBJ whole genome shotgun (WGS) entry which is preliminary data.</text>
</comment>
<dbReference type="AlphaFoldDB" id="A0AAW3T0Z1"/>
<evidence type="ECO:0000313" key="3">
    <source>
        <dbReference type="Proteomes" id="UP000590225"/>
    </source>
</evidence>